<dbReference type="Pfam" id="PF07058">
    <property type="entry name" value="MAP70"/>
    <property type="match status" value="1"/>
</dbReference>
<feature type="coiled-coil region" evidence="7">
    <location>
        <begin position="24"/>
        <end position="100"/>
    </location>
</feature>
<feature type="region of interest" description="Disordered" evidence="8">
    <location>
        <begin position="369"/>
        <end position="389"/>
    </location>
</feature>
<feature type="coiled-coil region" evidence="7">
    <location>
        <begin position="517"/>
        <end position="562"/>
    </location>
</feature>
<dbReference type="Proteomes" id="UP000316621">
    <property type="component" value="Chromosome 1"/>
</dbReference>
<dbReference type="GO" id="GO:0008017">
    <property type="term" value="F:microtubule binding"/>
    <property type="evidence" value="ECO:0007669"/>
    <property type="project" value="InterPro"/>
</dbReference>
<evidence type="ECO:0000256" key="4">
    <source>
        <dbReference type="ARBA" id="ARBA00022701"/>
    </source>
</evidence>
<comment type="subcellular location">
    <subcellularLocation>
        <location evidence="1">Cytoplasm</location>
        <location evidence="1">Cytoskeleton</location>
    </subcellularLocation>
</comment>
<evidence type="ECO:0000256" key="8">
    <source>
        <dbReference type="SAM" id="MobiDB-lite"/>
    </source>
</evidence>
<dbReference type="InterPro" id="IPR009768">
    <property type="entry name" value="MAP70"/>
</dbReference>
<dbReference type="PANTHER" id="PTHR31246">
    <property type="entry name" value="MICROTUBULE-ASSOCIATED PROTEIN 70-2"/>
    <property type="match status" value="1"/>
</dbReference>
<keyword evidence="4" id="KW-0493">Microtubule</keyword>
<gene>
    <name evidence="9" type="ORF">C5167_039022</name>
</gene>
<dbReference type="PANTHER" id="PTHR31246:SF5">
    <property type="entry name" value="MICROTUBULE-ASSOCIATED PROTEIN 70-5"/>
    <property type="match status" value="1"/>
</dbReference>
<proteinExistence type="inferred from homology"/>
<evidence type="ECO:0000256" key="7">
    <source>
        <dbReference type="SAM" id="Coils"/>
    </source>
</evidence>
<organism evidence="9 10">
    <name type="scientific">Papaver somniferum</name>
    <name type="common">Opium poppy</name>
    <dbReference type="NCBI Taxonomy" id="3469"/>
    <lineage>
        <taxon>Eukaryota</taxon>
        <taxon>Viridiplantae</taxon>
        <taxon>Streptophyta</taxon>
        <taxon>Embryophyta</taxon>
        <taxon>Tracheophyta</taxon>
        <taxon>Spermatophyta</taxon>
        <taxon>Magnoliopsida</taxon>
        <taxon>Ranunculales</taxon>
        <taxon>Papaveraceae</taxon>
        <taxon>Papaveroideae</taxon>
        <taxon>Papaver</taxon>
    </lineage>
</organism>
<dbReference type="GO" id="GO:0007010">
    <property type="term" value="P:cytoskeleton organization"/>
    <property type="evidence" value="ECO:0007669"/>
    <property type="project" value="InterPro"/>
</dbReference>
<feature type="coiled-coil region" evidence="7">
    <location>
        <begin position="179"/>
        <end position="335"/>
    </location>
</feature>
<protein>
    <submittedName>
        <fullName evidence="9">Uncharacterized protein</fullName>
    </submittedName>
</protein>
<comment type="similarity">
    <text evidence="2">Belongs to the MAP70 family.</text>
</comment>
<keyword evidence="5 7" id="KW-0175">Coiled coil</keyword>
<dbReference type="EMBL" id="CM010715">
    <property type="protein sequence ID" value="RZC46066.1"/>
    <property type="molecule type" value="Genomic_DNA"/>
</dbReference>
<dbReference type="OMA" id="FANEWKD"/>
<dbReference type="AlphaFoldDB" id="A0A4Y7IDF7"/>
<feature type="compositionally biased region" description="Basic and acidic residues" evidence="8">
    <location>
        <begin position="433"/>
        <end position="444"/>
    </location>
</feature>
<evidence type="ECO:0000313" key="9">
    <source>
        <dbReference type="EMBL" id="RZC46066.1"/>
    </source>
</evidence>
<reference evidence="9 10" key="1">
    <citation type="journal article" date="2018" name="Science">
        <title>The opium poppy genome and morphinan production.</title>
        <authorList>
            <person name="Guo L."/>
            <person name="Winzer T."/>
            <person name="Yang X."/>
            <person name="Li Y."/>
            <person name="Ning Z."/>
            <person name="He Z."/>
            <person name="Teodor R."/>
            <person name="Lu Y."/>
            <person name="Bowser T.A."/>
            <person name="Graham I.A."/>
            <person name="Ye K."/>
        </authorList>
    </citation>
    <scope>NUCLEOTIDE SEQUENCE [LARGE SCALE GENOMIC DNA]</scope>
    <source>
        <strain evidence="10">cv. HN1</strain>
        <tissue evidence="9">Leaves</tissue>
    </source>
</reference>
<feature type="region of interest" description="Disordered" evidence="8">
    <location>
        <begin position="431"/>
        <end position="453"/>
    </location>
</feature>
<dbReference type="Gramene" id="RZC46066">
    <property type="protein sequence ID" value="RZC46066"/>
    <property type="gene ID" value="C5167_039022"/>
</dbReference>
<feature type="region of interest" description="Disordered" evidence="8">
    <location>
        <begin position="335"/>
        <end position="357"/>
    </location>
</feature>
<dbReference type="GO" id="GO:0005874">
    <property type="term" value="C:microtubule"/>
    <property type="evidence" value="ECO:0007669"/>
    <property type="project" value="UniProtKB-KW"/>
</dbReference>
<sequence>MVGFDESNREEPFLVSSDPVLIELNRLDNQLKEKDRELGVAHAEIKALKLTEVLRDKAMEELSNELKRLDEKLSGYENLLEQKNLEIKKLTIEKKEALAAQFAAEGSLRRVHANQKDENSVPIEAVIAPLEADIKMYKHEIIKLREDKKALERLTKSKELALLEAEKILESALERALIVEEVQNQNMELKRRTEICQEENKLLDKSYRQKVIEVEKLSQTIVELEESILAGGAAANAVRDCQRQISELSDEKKILERELARAKVTANRVATVVANDWKDESDKVMPVKQWLEDRRFLQAEIQRLRDKLAVSERTAKAEIQLKDKLKMRLKTLEEELKHVPSTSNPSNPSCGSGEAEKSNHVLGFLNNTGVRKRSTSQPRGPVNVNKSSQVQQEIVGAEAAQSIGKLKRADSLKMKNGSVVNMRRKSLWASRSKVVDSSEKENAEVKPNSDPTVDTYIDVEASVPTEREIKGCSEVGTQHNKSIDAGGEDVVSGFLYDRLQKEVVNLRKRCEHKDGTLNAKEEEIKALMRKIDSLTKAMEIESKKLKREAREKELLLVNMEDNKQNIKHTNFSKRKRYYRIESTTWVQPKKNIVTTRKDIKKYIMKLKRI</sequence>
<feature type="compositionally biased region" description="Polar residues" evidence="8">
    <location>
        <begin position="340"/>
        <end position="350"/>
    </location>
</feature>
<keyword evidence="10" id="KW-1185">Reference proteome</keyword>
<evidence type="ECO:0000313" key="10">
    <source>
        <dbReference type="Proteomes" id="UP000316621"/>
    </source>
</evidence>
<accession>A0A4Y7IDF7</accession>
<evidence type="ECO:0000256" key="1">
    <source>
        <dbReference type="ARBA" id="ARBA00004245"/>
    </source>
</evidence>
<name>A0A4Y7IDF7_PAPSO</name>
<evidence type="ECO:0000256" key="5">
    <source>
        <dbReference type="ARBA" id="ARBA00023054"/>
    </source>
</evidence>
<evidence type="ECO:0000256" key="6">
    <source>
        <dbReference type="ARBA" id="ARBA00023212"/>
    </source>
</evidence>
<evidence type="ECO:0000256" key="3">
    <source>
        <dbReference type="ARBA" id="ARBA00022490"/>
    </source>
</evidence>
<evidence type="ECO:0000256" key="2">
    <source>
        <dbReference type="ARBA" id="ARBA00008825"/>
    </source>
</evidence>
<keyword evidence="3" id="KW-0963">Cytoplasm</keyword>
<keyword evidence="6" id="KW-0206">Cytoskeleton</keyword>
<dbReference type="STRING" id="3469.A0A4Y7IDF7"/>